<accession>A0A9P5N1E1</accession>
<dbReference type="Proteomes" id="UP000759537">
    <property type="component" value="Unassembled WGS sequence"/>
</dbReference>
<comment type="caution">
    <text evidence="2">The sequence shown here is derived from an EMBL/GenBank/DDBJ whole genome shotgun (WGS) entry which is preliminary data.</text>
</comment>
<feature type="region of interest" description="Disordered" evidence="1">
    <location>
        <begin position="181"/>
        <end position="224"/>
    </location>
</feature>
<reference evidence="2" key="1">
    <citation type="submission" date="2019-10" db="EMBL/GenBank/DDBJ databases">
        <authorList>
            <consortium name="DOE Joint Genome Institute"/>
            <person name="Kuo A."/>
            <person name="Miyauchi S."/>
            <person name="Kiss E."/>
            <person name="Drula E."/>
            <person name="Kohler A."/>
            <person name="Sanchez-Garcia M."/>
            <person name="Andreopoulos B."/>
            <person name="Barry K.W."/>
            <person name="Bonito G."/>
            <person name="Buee M."/>
            <person name="Carver A."/>
            <person name="Chen C."/>
            <person name="Cichocki N."/>
            <person name="Clum A."/>
            <person name="Culley D."/>
            <person name="Crous P.W."/>
            <person name="Fauchery L."/>
            <person name="Girlanda M."/>
            <person name="Hayes R."/>
            <person name="Keri Z."/>
            <person name="LaButti K."/>
            <person name="Lipzen A."/>
            <person name="Lombard V."/>
            <person name="Magnuson J."/>
            <person name="Maillard F."/>
            <person name="Morin E."/>
            <person name="Murat C."/>
            <person name="Nolan M."/>
            <person name="Ohm R."/>
            <person name="Pangilinan J."/>
            <person name="Pereira M."/>
            <person name="Perotto S."/>
            <person name="Peter M."/>
            <person name="Riley R."/>
            <person name="Sitrit Y."/>
            <person name="Stielow B."/>
            <person name="Szollosi G."/>
            <person name="Zifcakova L."/>
            <person name="Stursova M."/>
            <person name="Spatafora J.W."/>
            <person name="Tedersoo L."/>
            <person name="Vaario L.-M."/>
            <person name="Yamada A."/>
            <person name="Yan M."/>
            <person name="Wang P."/>
            <person name="Xu J."/>
            <person name="Bruns T."/>
            <person name="Baldrian P."/>
            <person name="Vilgalys R."/>
            <person name="Henrissat B."/>
            <person name="Grigoriev I.V."/>
            <person name="Hibbett D."/>
            <person name="Nagy L.G."/>
            <person name="Martin F.M."/>
        </authorList>
    </citation>
    <scope>NUCLEOTIDE SEQUENCE</scope>
    <source>
        <strain evidence="2">Prilba</strain>
    </source>
</reference>
<keyword evidence="3" id="KW-1185">Reference proteome</keyword>
<protein>
    <submittedName>
        <fullName evidence="2">Uncharacterized protein</fullName>
    </submittedName>
</protein>
<organism evidence="2 3">
    <name type="scientific">Russula ochroleuca</name>
    <dbReference type="NCBI Taxonomy" id="152965"/>
    <lineage>
        <taxon>Eukaryota</taxon>
        <taxon>Fungi</taxon>
        <taxon>Dikarya</taxon>
        <taxon>Basidiomycota</taxon>
        <taxon>Agaricomycotina</taxon>
        <taxon>Agaricomycetes</taxon>
        <taxon>Russulales</taxon>
        <taxon>Russulaceae</taxon>
        <taxon>Russula</taxon>
    </lineage>
</organism>
<gene>
    <name evidence="2" type="ORF">DFH94DRAFT_723179</name>
</gene>
<dbReference type="OrthoDB" id="3191896at2759"/>
<name>A0A9P5N1E1_9AGAM</name>
<feature type="compositionally biased region" description="Low complexity" evidence="1">
    <location>
        <begin position="69"/>
        <end position="81"/>
    </location>
</feature>
<evidence type="ECO:0000256" key="1">
    <source>
        <dbReference type="SAM" id="MobiDB-lite"/>
    </source>
</evidence>
<dbReference type="EMBL" id="WHVB01000004">
    <property type="protein sequence ID" value="KAF8483643.1"/>
    <property type="molecule type" value="Genomic_DNA"/>
</dbReference>
<reference evidence="2" key="2">
    <citation type="journal article" date="2020" name="Nat. Commun.">
        <title>Large-scale genome sequencing of mycorrhizal fungi provides insights into the early evolution of symbiotic traits.</title>
        <authorList>
            <person name="Miyauchi S."/>
            <person name="Kiss E."/>
            <person name="Kuo A."/>
            <person name="Drula E."/>
            <person name="Kohler A."/>
            <person name="Sanchez-Garcia M."/>
            <person name="Morin E."/>
            <person name="Andreopoulos B."/>
            <person name="Barry K.W."/>
            <person name="Bonito G."/>
            <person name="Buee M."/>
            <person name="Carver A."/>
            <person name="Chen C."/>
            <person name="Cichocki N."/>
            <person name="Clum A."/>
            <person name="Culley D."/>
            <person name="Crous P.W."/>
            <person name="Fauchery L."/>
            <person name="Girlanda M."/>
            <person name="Hayes R.D."/>
            <person name="Keri Z."/>
            <person name="LaButti K."/>
            <person name="Lipzen A."/>
            <person name="Lombard V."/>
            <person name="Magnuson J."/>
            <person name="Maillard F."/>
            <person name="Murat C."/>
            <person name="Nolan M."/>
            <person name="Ohm R.A."/>
            <person name="Pangilinan J."/>
            <person name="Pereira M.F."/>
            <person name="Perotto S."/>
            <person name="Peter M."/>
            <person name="Pfister S."/>
            <person name="Riley R."/>
            <person name="Sitrit Y."/>
            <person name="Stielow J.B."/>
            <person name="Szollosi G."/>
            <person name="Zifcakova L."/>
            <person name="Stursova M."/>
            <person name="Spatafora J.W."/>
            <person name="Tedersoo L."/>
            <person name="Vaario L.M."/>
            <person name="Yamada A."/>
            <person name="Yan M."/>
            <person name="Wang P."/>
            <person name="Xu J."/>
            <person name="Bruns T."/>
            <person name="Baldrian P."/>
            <person name="Vilgalys R."/>
            <person name="Dunand C."/>
            <person name="Henrissat B."/>
            <person name="Grigoriev I.V."/>
            <person name="Hibbett D."/>
            <person name="Nagy L.G."/>
            <person name="Martin F.M."/>
        </authorList>
    </citation>
    <scope>NUCLEOTIDE SEQUENCE</scope>
    <source>
        <strain evidence="2">Prilba</strain>
    </source>
</reference>
<feature type="compositionally biased region" description="Polar residues" evidence="1">
    <location>
        <begin position="199"/>
        <end position="209"/>
    </location>
</feature>
<feature type="compositionally biased region" description="Basic and acidic residues" evidence="1">
    <location>
        <begin position="181"/>
        <end position="190"/>
    </location>
</feature>
<evidence type="ECO:0000313" key="2">
    <source>
        <dbReference type="EMBL" id="KAF8483643.1"/>
    </source>
</evidence>
<evidence type="ECO:0000313" key="3">
    <source>
        <dbReference type="Proteomes" id="UP000759537"/>
    </source>
</evidence>
<dbReference type="AlphaFoldDB" id="A0A9P5N1E1"/>
<feature type="region of interest" description="Disordered" evidence="1">
    <location>
        <begin position="20"/>
        <end position="82"/>
    </location>
</feature>
<sequence length="246" mass="27250">MTTLKPDAFEEIFRKLEEESERRALEADSAPSPNIPDLSIAAQQAAQRRQRTRGSISISRFGHFDEDTQQQTTLSPSQTPPAFVHGMTTFTPVYGAQSYNHSADSLSDESFFGGDDNTGLSAESEHVTQVHRIAGRQSLPRSVGGILQRTLTRSWTNSSFSSSGINTNVVVGVVVEQDHVEDPEPREGLPRRSMVYAQPPSTLRPQPSRVTIPGAERSWKSKAGELFRRKGRPWRSALWSTPSQES</sequence>
<proteinExistence type="predicted"/>